<dbReference type="AlphaFoldDB" id="A0A098G9C2"/>
<keyword evidence="3" id="KW-0489">Methyltransferase</keyword>
<accession>A0A098G9C2</accession>
<dbReference type="InterPro" id="IPR029063">
    <property type="entry name" value="SAM-dependent_MTases_sf"/>
</dbReference>
<reference evidence="4" key="1">
    <citation type="submission" date="2014-09" db="EMBL/GenBank/DDBJ databases">
        <authorList>
            <person name="Gomez-Valero L."/>
        </authorList>
    </citation>
    <scope>NUCLEOTIDE SEQUENCE [LARGE SCALE GENOMIC DNA]</scope>
    <source>
        <strain evidence="4">ATCC700992</strain>
    </source>
</reference>
<dbReference type="CDD" id="cd02440">
    <property type="entry name" value="AdoMet_MTases"/>
    <property type="match status" value="1"/>
</dbReference>
<dbReference type="HOGENOM" id="CLU_060397_3_0_6"/>
<dbReference type="SUPFAM" id="SSF53335">
    <property type="entry name" value="S-adenosyl-L-methionine-dependent methyltransferases"/>
    <property type="match status" value="1"/>
</dbReference>
<dbReference type="KEGG" id="lfa:LFA_3225"/>
<name>A0A098G9C2_9GAMM</name>
<dbReference type="GO" id="GO:0008168">
    <property type="term" value="F:methyltransferase activity"/>
    <property type="evidence" value="ECO:0007669"/>
    <property type="project" value="UniProtKB-KW"/>
</dbReference>
<dbReference type="Gene3D" id="3.40.50.150">
    <property type="entry name" value="Vaccinia Virus protein VP39"/>
    <property type="match status" value="1"/>
</dbReference>
<dbReference type="Proteomes" id="UP000032430">
    <property type="component" value="Chromosome I"/>
</dbReference>
<dbReference type="RefSeq" id="WP_045096852.1">
    <property type="nucleotide sequence ID" value="NZ_LN614827.1"/>
</dbReference>
<dbReference type="PANTHER" id="PTHR43861">
    <property type="entry name" value="TRANS-ACONITATE 2-METHYLTRANSFERASE-RELATED"/>
    <property type="match status" value="1"/>
</dbReference>
<evidence type="ECO:0000313" key="4">
    <source>
        <dbReference type="Proteomes" id="UP000032430"/>
    </source>
</evidence>
<gene>
    <name evidence="3" type="ORF">LFA_3225</name>
</gene>
<sequence length="206" mass="24044">MTKKNKNNVYQIYNELIDWFDKHRNKELTMERFYLNLIQKHVPPGGKVLDVGCGTGHPIAQYLIEHGYEVTGIDASSQMIEQCKQHFPNQRWILADMRTLSLDEQFNTVIAWHSFFHLPHEDQRHTLKLLAELVLPNGLLIFTSGDEYGEIWSDNGGYELYHASLSIEEYNQILKENNFTVLIHKIRDPECGEATVWVAQKNKSHY</sequence>
<dbReference type="InterPro" id="IPR041698">
    <property type="entry name" value="Methyltransf_25"/>
</dbReference>
<protein>
    <submittedName>
        <fullName evidence="3">S-adenosyl-L-methionine-dependent methyltransferases</fullName>
    </submittedName>
</protein>
<dbReference type="STRING" id="1212491.LFA_3225"/>
<feature type="domain" description="Methyltransferase" evidence="2">
    <location>
        <begin position="48"/>
        <end position="138"/>
    </location>
</feature>
<dbReference type="EMBL" id="LN614827">
    <property type="protein sequence ID" value="CEG58561.1"/>
    <property type="molecule type" value="Genomic_DNA"/>
</dbReference>
<evidence type="ECO:0000259" key="2">
    <source>
        <dbReference type="Pfam" id="PF13649"/>
    </source>
</evidence>
<dbReference type="Pfam" id="PF13649">
    <property type="entry name" value="Methyltransf_25"/>
    <property type="match status" value="1"/>
</dbReference>
<organism evidence="3 4">
    <name type="scientific">Legionella fallonii LLAP-10</name>
    <dbReference type="NCBI Taxonomy" id="1212491"/>
    <lineage>
        <taxon>Bacteria</taxon>
        <taxon>Pseudomonadati</taxon>
        <taxon>Pseudomonadota</taxon>
        <taxon>Gammaproteobacteria</taxon>
        <taxon>Legionellales</taxon>
        <taxon>Legionellaceae</taxon>
        <taxon>Legionella</taxon>
    </lineage>
</organism>
<dbReference type="OrthoDB" id="9791837at2"/>
<proteinExistence type="predicted"/>
<evidence type="ECO:0000313" key="3">
    <source>
        <dbReference type="EMBL" id="CEG58561.1"/>
    </source>
</evidence>
<keyword evidence="4" id="KW-1185">Reference proteome</keyword>
<evidence type="ECO:0000256" key="1">
    <source>
        <dbReference type="ARBA" id="ARBA00022679"/>
    </source>
</evidence>
<keyword evidence="1 3" id="KW-0808">Transferase</keyword>
<dbReference type="GO" id="GO:0032259">
    <property type="term" value="P:methylation"/>
    <property type="evidence" value="ECO:0007669"/>
    <property type="project" value="UniProtKB-KW"/>
</dbReference>